<feature type="transmembrane region" description="Helical" evidence="1">
    <location>
        <begin position="32"/>
        <end position="50"/>
    </location>
</feature>
<dbReference type="AlphaFoldDB" id="A0A504JHX7"/>
<feature type="transmembrane region" description="Helical" evidence="1">
    <location>
        <begin position="126"/>
        <end position="147"/>
    </location>
</feature>
<evidence type="ECO:0000313" key="3">
    <source>
        <dbReference type="Proteomes" id="UP000315540"/>
    </source>
</evidence>
<organism evidence="2 3">
    <name type="scientific">Aquimarina algicola</name>
    <dbReference type="NCBI Taxonomy" id="2589995"/>
    <lineage>
        <taxon>Bacteria</taxon>
        <taxon>Pseudomonadati</taxon>
        <taxon>Bacteroidota</taxon>
        <taxon>Flavobacteriia</taxon>
        <taxon>Flavobacteriales</taxon>
        <taxon>Flavobacteriaceae</taxon>
        <taxon>Aquimarina</taxon>
    </lineage>
</organism>
<proteinExistence type="predicted"/>
<dbReference type="RefSeq" id="WP_140592080.1">
    <property type="nucleotide sequence ID" value="NZ_VFWZ01000002.1"/>
</dbReference>
<evidence type="ECO:0008006" key="4">
    <source>
        <dbReference type="Google" id="ProtNLM"/>
    </source>
</evidence>
<comment type="caution">
    <text evidence="2">The sequence shown here is derived from an EMBL/GenBank/DDBJ whole genome shotgun (WGS) entry which is preliminary data.</text>
</comment>
<gene>
    <name evidence="2" type="ORF">FHK87_07605</name>
</gene>
<sequence length="186" mass="21701">MNNWKIPMILKPILSIKKLLIDQETKEETNGITRITGTIMIILSGCILYLDKIFLLFDITLENTHGWKDTENYVWHLCQTISPILIMYGMYLRAYSFALIVPLFCYVLQFFFVIDSSKTVDKGSTWLYVTGTSLGIMIVFSVVRWSLARVGKMKKLEIELMEEIIKADNHIFSDREDNNKEKEEEK</sequence>
<evidence type="ECO:0000313" key="2">
    <source>
        <dbReference type="EMBL" id="TPN87438.1"/>
    </source>
</evidence>
<dbReference type="OrthoDB" id="1162421at2"/>
<keyword evidence="3" id="KW-1185">Reference proteome</keyword>
<protein>
    <recommendedName>
        <fullName evidence="4">Transmembrane protein</fullName>
    </recommendedName>
</protein>
<keyword evidence="1" id="KW-0472">Membrane</keyword>
<dbReference type="EMBL" id="VFWZ01000002">
    <property type="protein sequence ID" value="TPN87438.1"/>
    <property type="molecule type" value="Genomic_DNA"/>
</dbReference>
<accession>A0A504JHX7</accession>
<reference evidence="2 3" key="1">
    <citation type="submission" date="2019-06" db="EMBL/GenBank/DDBJ databases">
        <authorList>
            <person name="Meng X."/>
        </authorList>
    </citation>
    <scope>NUCLEOTIDE SEQUENCE [LARGE SCALE GENOMIC DNA]</scope>
    <source>
        <strain evidence="2 3">M625</strain>
    </source>
</reference>
<feature type="transmembrane region" description="Helical" evidence="1">
    <location>
        <begin position="94"/>
        <end position="114"/>
    </location>
</feature>
<keyword evidence="1" id="KW-0812">Transmembrane</keyword>
<evidence type="ECO:0000256" key="1">
    <source>
        <dbReference type="SAM" id="Phobius"/>
    </source>
</evidence>
<name>A0A504JHX7_9FLAO</name>
<keyword evidence="1" id="KW-1133">Transmembrane helix</keyword>
<dbReference type="Proteomes" id="UP000315540">
    <property type="component" value="Unassembled WGS sequence"/>
</dbReference>